<accession>A0A250WRY6</accession>
<keyword evidence="8" id="KW-0862">Zinc</keyword>
<feature type="chain" id="PRO_5011831351" description="Calreticulin" evidence="15">
    <location>
        <begin position="19"/>
        <end position="403"/>
    </location>
</feature>
<dbReference type="FunFam" id="2.10.250.10:FF:000002">
    <property type="entry name" value="Calreticulin"/>
    <property type="match status" value="1"/>
</dbReference>
<evidence type="ECO:0000256" key="12">
    <source>
        <dbReference type="PIRNR" id="PIRNR002356"/>
    </source>
</evidence>
<dbReference type="PIRSF" id="PIRSF002356">
    <property type="entry name" value="Calreticulin"/>
    <property type="match status" value="1"/>
</dbReference>
<evidence type="ECO:0000256" key="15">
    <source>
        <dbReference type="RuleBase" id="RU362126"/>
    </source>
</evidence>
<keyword evidence="7 12" id="KW-0256">Endoplasmic reticulum</keyword>
<dbReference type="Proteomes" id="UP000232323">
    <property type="component" value="Unassembled WGS sequence"/>
</dbReference>
<feature type="compositionally biased region" description="Acidic residues" evidence="16">
    <location>
        <begin position="389"/>
        <end position="403"/>
    </location>
</feature>
<comment type="similarity">
    <text evidence="2 12 15">Belongs to the calreticulin family.</text>
</comment>
<proteinExistence type="inferred from homology"/>
<evidence type="ECO:0000256" key="11">
    <source>
        <dbReference type="ARBA" id="ARBA00037091"/>
    </source>
</evidence>
<dbReference type="PROSITE" id="PS00804">
    <property type="entry name" value="CALRETICULIN_2"/>
    <property type="match status" value="1"/>
</dbReference>
<keyword evidence="10 12" id="KW-0143">Chaperone</keyword>
<feature type="signal peptide" evidence="15">
    <location>
        <begin position="1"/>
        <end position="18"/>
    </location>
</feature>
<evidence type="ECO:0000256" key="9">
    <source>
        <dbReference type="ARBA" id="ARBA00022837"/>
    </source>
</evidence>
<dbReference type="Gene3D" id="2.60.120.200">
    <property type="match status" value="1"/>
</dbReference>
<evidence type="ECO:0000256" key="2">
    <source>
        <dbReference type="ARBA" id="ARBA00010983"/>
    </source>
</evidence>
<keyword evidence="18" id="KW-1185">Reference proteome</keyword>
<feature type="binding site" evidence="13">
    <location>
        <position position="111"/>
    </location>
    <ligand>
        <name>an alpha-D-glucoside</name>
        <dbReference type="ChEBI" id="CHEBI:22390"/>
    </ligand>
</feature>
<dbReference type="GO" id="GO:0005509">
    <property type="term" value="F:calcium ion binding"/>
    <property type="evidence" value="ECO:0007669"/>
    <property type="project" value="InterPro"/>
</dbReference>
<feature type="binding site" evidence="13">
    <location>
        <position position="113"/>
    </location>
    <ligand>
        <name>an alpha-D-glucoside</name>
        <dbReference type="ChEBI" id="CHEBI:22390"/>
    </ligand>
</feature>
<dbReference type="OrthoDB" id="1938156at2759"/>
<dbReference type="SUPFAM" id="SSF49899">
    <property type="entry name" value="Concanavalin A-like lectins/glucanases"/>
    <property type="match status" value="1"/>
</dbReference>
<dbReference type="InterPro" id="IPR018124">
    <property type="entry name" value="Calret/calnex_CS"/>
</dbReference>
<evidence type="ECO:0000256" key="3">
    <source>
        <dbReference type="ARBA" id="ARBA00022723"/>
    </source>
</evidence>
<feature type="compositionally biased region" description="Basic and acidic residues" evidence="16">
    <location>
        <begin position="217"/>
        <end position="239"/>
    </location>
</feature>
<feature type="binding site" evidence="13">
    <location>
        <position position="132"/>
    </location>
    <ligand>
        <name>an alpha-D-glucoside</name>
        <dbReference type="ChEBI" id="CHEBI:22390"/>
    </ligand>
</feature>
<evidence type="ECO:0000256" key="16">
    <source>
        <dbReference type="SAM" id="MobiDB-lite"/>
    </source>
</evidence>
<gene>
    <name evidence="17" type="ORF">CEUSTIGMA_g911.t1</name>
</gene>
<dbReference type="InterPro" id="IPR009033">
    <property type="entry name" value="Calreticulin/calnexin_P_dom_sf"/>
</dbReference>
<evidence type="ECO:0000256" key="5">
    <source>
        <dbReference type="ARBA" id="ARBA00022734"/>
    </source>
</evidence>
<dbReference type="PANTHER" id="PTHR11073">
    <property type="entry name" value="CALRETICULIN AND CALNEXIN"/>
    <property type="match status" value="1"/>
</dbReference>
<comment type="function">
    <text evidence="11">Molecular calcium-binding chaperone promoting folding, oligomeric assembly and quality control in the ER via the calreticulin/calnexin cycle. This lectin may interact transiently with almost all of the monoglucosylated glycoproteins that are synthesized in the ER.</text>
</comment>
<dbReference type="SUPFAM" id="SSF63887">
    <property type="entry name" value="P-domain of calnexin/calreticulin"/>
    <property type="match status" value="1"/>
</dbReference>
<keyword evidence="9" id="KW-0106">Calcium</keyword>
<evidence type="ECO:0000256" key="14">
    <source>
        <dbReference type="PIRSR" id="PIRSR002356-3"/>
    </source>
</evidence>
<dbReference type="PANTHER" id="PTHR11073:SF2">
    <property type="entry name" value="CALRETICULIN"/>
    <property type="match status" value="1"/>
</dbReference>
<dbReference type="STRING" id="1157962.A0A250WRY6"/>
<keyword evidence="6" id="KW-0677">Repeat</keyword>
<dbReference type="GO" id="GO:0005789">
    <property type="term" value="C:endoplasmic reticulum membrane"/>
    <property type="evidence" value="ECO:0007669"/>
    <property type="project" value="TreeGrafter"/>
</dbReference>
<dbReference type="GO" id="GO:0030246">
    <property type="term" value="F:carbohydrate binding"/>
    <property type="evidence" value="ECO:0007669"/>
    <property type="project" value="UniProtKB-KW"/>
</dbReference>
<dbReference type="InterPro" id="IPR013320">
    <property type="entry name" value="ConA-like_dom_sf"/>
</dbReference>
<evidence type="ECO:0000313" key="18">
    <source>
        <dbReference type="Proteomes" id="UP000232323"/>
    </source>
</evidence>
<dbReference type="GO" id="GO:0036503">
    <property type="term" value="P:ERAD pathway"/>
    <property type="evidence" value="ECO:0007669"/>
    <property type="project" value="TreeGrafter"/>
</dbReference>
<keyword evidence="4 15" id="KW-0732">Signal</keyword>
<organism evidence="17 18">
    <name type="scientific">Chlamydomonas eustigma</name>
    <dbReference type="NCBI Taxonomy" id="1157962"/>
    <lineage>
        <taxon>Eukaryota</taxon>
        <taxon>Viridiplantae</taxon>
        <taxon>Chlorophyta</taxon>
        <taxon>core chlorophytes</taxon>
        <taxon>Chlorophyceae</taxon>
        <taxon>CS clade</taxon>
        <taxon>Chlamydomonadales</taxon>
        <taxon>Chlamydomonadaceae</taxon>
        <taxon>Chlamydomonas</taxon>
    </lineage>
</organism>
<keyword evidence="14" id="KW-1015">Disulfide bond</keyword>
<dbReference type="PRINTS" id="PR00626">
    <property type="entry name" value="CALRETICULIN"/>
</dbReference>
<dbReference type="GO" id="GO:0051082">
    <property type="term" value="F:unfolded protein binding"/>
    <property type="evidence" value="ECO:0007669"/>
    <property type="project" value="InterPro"/>
</dbReference>
<feature type="region of interest" description="Disordered" evidence="16">
    <location>
        <begin position="372"/>
        <end position="403"/>
    </location>
</feature>
<dbReference type="InterPro" id="IPR001580">
    <property type="entry name" value="Calret/calnex"/>
</dbReference>
<protein>
    <recommendedName>
        <fullName evidence="12">Calreticulin</fullName>
    </recommendedName>
</protein>
<dbReference type="AlphaFoldDB" id="A0A250WRY6"/>
<evidence type="ECO:0000313" key="17">
    <source>
        <dbReference type="EMBL" id="GAX73459.1"/>
    </source>
</evidence>
<evidence type="ECO:0000256" key="6">
    <source>
        <dbReference type="ARBA" id="ARBA00022737"/>
    </source>
</evidence>
<comment type="subcellular location">
    <subcellularLocation>
        <location evidence="1 12">Endoplasmic reticulum lumen</location>
    </subcellularLocation>
</comment>
<reference evidence="17 18" key="1">
    <citation type="submission" date="2017-08" db="EMBL/GenBank/DDBJ databases">
        <title>Acidophilic green algal genome provides insights into adaptation to an acidic environment.</title>
        <authorList>
            <person name="Hirooka S."/>
            <person name="Hirose Y."/>
            <person name="Kanesaki Y."/>
            <person name="Higuchi S."/>
            <person name="Fujiwara T."/>
            <person name="Onuma R."/>
            <person name="Era A."/>
            <person name="Ohbayashi R."/>
            <person name="Uzuka A."/>
            <person name="Nozaki H."/>
            <person name="Yoshikawa H."/>
            <person name="Miyagishima S.Y."/>
        </authorList>
    </citation>
    <scope>NUCLEOTIDE SEQUENCE [LARGE SCALE GENOMIC DNA]</scope>
    <source>
        <strain evidence="17 18">NIES-2499</strain>
    </source>
</reference>
<dbReference type="Gene3D" id="2.10.250.10">
    <property type="entry name" value="Calreticulin/calnexin, P domain"/>
    <property type="match status" value="1"/>
</dbReference>
<feature type="binding site" evidence="13">
    <location>
        <position position="139"/>
    </location>
    <ligand>
        <name>an alpha-D-glucoside</name>
        <dbReference type="ChEBI" id="CHEBI:22390"/>
    </ligand>
</feature>
<evidence type="ECO:0000256" key="10">
    <source>
        <dbReference type="ARBA" id="ARBA00023186"/>
    </source>
</evidence>
<dbReference type="Pfam" id="PF00262">
    <property type="entry name" value="Calreticulin"/>
    <property type="match status" value="2"/>
</dbReference>
<dbReference type="EMBL" id="BEGY01000003">
    <property type="protein sequence ID" value="GAX73459.1"/>
    <property type="molecule type" value="Genomic_DNA"/>
</dbReference>
<evidence type="ECO:0000256" key="8">
    <source>
        <dbReference type="ARBA" id="ARBA00022833"/>
    </source>
</evidence>
<evidence type="ECO:0000256" key="4">
    <source>
        <dbReference type="ARBA" id="ARBA00022729"/>
    </source>
</evidence>
<feature type="binding site" evidence="13">
    <location>
        <position position="322"/>
    </location>
    <ligand>
        <name>an alpha-D-glucoside</name>
        <dbReference type="ChEBI" id="CHEBI:22390"/>
    </ligand>
</feature>
<evidence type="ECO:0000256" key="7">
    <source>
        <dbReference type="ARBA" id="ARBA00022824"/>
    </source>
</evidence>
<evidence type="ECO:0000256" key="1">
    <source>
        <dbReference type="ARBA" id="ARBA00004319"/>
    </source>
</evidence>
<feature type="disulfide bond" evidence="14">
    <location>
        <begin position="107"/>
        <end position="141"/>
    </location>
</feature>
<keyword evidence="3" id="KW-0479">Metal-binding</keyword>
<dbReference type="PROSITE" id="PS00805">
    <property type="entry name" value="CALRETICULIN_REPEAT"/>
    <property type="match status" value="1"/>
</dbReference>
<keyword evidence="5" id="KW-0430">Lectin</keyword>
<dbReference type="PROSITE" id="PS00803">
    <property type="entry name" value="CALRETICULIN_1"/>
    <property type="match status" value="1"/>
</dbReference>
<evidence type="ECO:0000256" key="13">
    <source>
        <dbReference type="PIRSR" id="PIRSR002356-1"/>
    </source>
</evidence>
<dbReference type="GO" id="GO:0006457">
    <property type="term" value="P:protein folding"/>
    <property type="evidence" value="ECO:0007669"/>
    <property type="project" value="InterPro"/>
</dbReference>
<dbReference type="GO" id="GO:0005788">
    <property type="term" value="C:endoplasmic reticulum lumen"/>
    <property type="evidence" value="ECO:0007669"/>
    <property type="project" value="UniProtKB-SubCell"/>
</dbReference>
<sequence length="403" mass="45360">MITTAVLLLSVALGLASAEVYFKDSFEGDWESRWHHSTWKTSDGTAGKFTKTAGKWTGDSSPEAGGIQTGPDSKFFAIYSTMDKTFDNTGKDLVLQYSVKHEQGLDCGGGYIKLIPASSEPKMSEFGGDTPYSIMFGPDICGYSTKKVHVIFTNKDKNHLIKKDIPAQTDELTHVYTLHLKPDNTFKVYIDLKEVHSGSLEEDYDILLPKMIKDPNAKKPEDWDERAKIPDPADIKPEGWDDIPATIPDAEATKPEDWDEEEDGTWEPPVIPNPEFKGEWKQKQIDNPDYKGIWVAPDIDNPDFKPDPLMYNFKDLKYIGFELWQVKAGSIFDDIIVTDDFAVAEQFAKDTWEKTKDAEKAVFDKIKEEEKAAKEAEEKAAKDAAPADADMDDDEEDYGKDEL</sequence>
<dbReference type="InterPro" id="IPR009169">
    <property type="entry name" value="Calreticulin"/>
</dbReference>
<feature type="compositionally biased region" description="Basic and acidic residues" evidence="16">
    <location>
        <begin position="372"/>
        <end position="382"/>
    </location>
</feature>
<dbReference type="FunFam" id="2.60.120.200:FF:000018">
    <property type="entry name" value="Calreticulin 1b"/>
    <property type="match status" value="1"/>
</dbReference>
<name>A0A250WRY6_9CHLO</name>
<comment type="caution">
    <text evidence="17">The sequence shown here is derived from an EMBL/GenBank/DDBJ whole genome shotgun (WGS) entry which is preliminary data.</text>
</comment>
<feature type="region of interest" description="Disordered" evidence="16">
    <location>
        <begin position="217"/>
        <end position="276"/>
    </location>
</feature>